<feature type="transmembrane region" description="Helical" evidence="5">
    <location>
        <begin position="414"/>
        <end position="432"/>
    </location>
</feature>
<sequence length="442" mass="47561">MAENHQAHSLGFFAALSTVAGTVIGSGIFFKVPAVTKATGSVGLATFTWLLAGLITICAGLTTAELAAAYPQTGGMTLYIEKTYGHFWAFLAGWAQSLIYFPAQWAAAAIAFATQFVDLFGLTDSWIPLVGIITTLTVLGLNLVSAKVGGLVSSLALVIKLMPIIAIIVLAFFHPGDPQFRLLPLNTNSHTNFWTALGAGLLATMFAYDGWIHVGTLAGEMKNPKRHLPKAIALGLGLVMVVYLLISLAFLYVAPMNVVANNLNISAMVAKIVFGNIGGKIITIGIMVSVYGALNGFLMTGIRVPFVMGHMGYLPFSRAFRALNRGGVPWVGAIIQLMIAIMMILSGSYDLVTNMLVVVIWFFYLFCFGAVIILRNRQPDLERPYKVPGYPIIPLVALAGGVFIIITTIITQPFVTIIGVLVTIVGIPIYLYQKSHHRIHEG</sequence>
<reference evidence="6 7" key="1">
    <citation type="journal article" date="2015" name="Genome Announc.">
        <title>Expanding the biotechnology potential of lactobacilli through comparative genomics of 213 strains and associated genera.</title>
        <authorList>
            <person name="Sun Z."/>
            <person name="Harris H.M."/>
            <person name="McCann A."/>
            <person name="Guo C."/>
            <person name="Argimon S."/>
            <person name="Zhang W."/>
            <person name="Yang X."/>
            <person name="Jeffery I.B."/>
            <person name="Cooney J.C."/>
            <person name="Kagawa T.F."/>
            <person name="Liu W."/>
            <person name="Song Y."/>
            <person name="Salvetti E."/>
            <person name="Wrobel A."/>
            <person name="Rasinkangas P."/>
            <person name="Parkhill J."/>
            <person name="Rea M.C."/>
            <person name="O'Sullivan O."/>
            <person name="Ritari J."/>
            <person name="Douillard F.P."/>
            <person name="Paul Ross R."/>
            <person name="Yang R."/>
            <person name="Briner A.E."/>
            <person name="Felis G.E."/>
            <person name="de Vos W.M."/>
            <person name="Barrangou R."/>
            <person name="Klaenhammer T.R."/>
            <person name="Caufield P.W."/>
            <person name="Cui Y."/>
            <person name="Zhang H."/>
            <person name="O'Toole P.W."/>
        </authorList>
    </citation>
    <scope>NUCLEOTIDE SEQUENCE [LARGE SCALE GENOMIC DNA]</scope>
    <source>
        <strain evidence="6 7">DSM 13145</strain>
    </source>
</reference>
<proteinExistence type="predicted"/>
<dbReference type="PIRSF" id="PIRSF006060">
    <property type="entry name" value="AA_transporter"/>
    <property type="match status" value="1"/>
</dbReference>
<keyword evidence="7" id="KW-1185">Reference proteome</keyword>
<feature type="transmembrane region" description="Helical" evidence="5">
    <location>
        <begin position="232"/>
        <end position="254"/>
    </location>
</feature>
<feature type="transmembrane region" description="Helical" evidence="5">
    <location>
        <begin position="125"/>
        <end position="144"/>
    </location>
</feature>
<feature type="transmembrane region" description="Helical" evidence="5">
    <location>
        <begin position="87"/>
        <end position="113"/>
    </location>
</feature>
<gene>
    <name evidence="6" type="ORF">FD27_GL000500</name>
</gene>
<protein>
    <submittedName>
        <fullName evidence="6">APA family basic amino acid polyamine antiporter</fullName>
    </submittedName>
</protein>
<evidence type="ECO:0000313" key="6">
    <source>
        <dbReference type="EMBL" id="KRL27759.1"/>
    </source>
</evidence>
<evidence type="ECO:0000256" key="5">
    <source>
        <dbReference type="SAM" id="Phobius"/>
    </source>
</evidence>
<accession>A0A0R1P5Q7</accession>
<evidence type="ECO:0000256" key="3">
    <source>
        <dbReference type="ARBA" id="ARBA00022989"/>
    </source>
</evidence>
<dbReference type="Proteomes" id="UP000051445">
    <property type="component" value="Unassembled WGS sequence"/>
</dbReference>
<organism evidence="6 7">
    <name type="scientific">Limosilactobacillus frumenti DSM 13145</name>
    <dbReference type="NCBI Taxonomy" id="1423746"/>
    <lineage>
        <taxon>Bacteria</taxon>
        <taxon>Bacillati</taxon>
        <taxon>Bacillota</taxon>
        <taxon>Bacilli</taxon>
        <taxon>Lactobacillales</taxon>
        <taxon>Lactobacillaceae</taxon>
        <taxon>Limosilactobacillus</taxon>
    </lineage>
</organism>
<dbReference type="AlphaFoldDB" id="A0A0R1P5Q7"/>
<comment type="subcellular location">
    <subcellularLocation>
        <location evidence="1">Membrane</location>
        <topology evidence="1">Multi-pass membrane protein</topology>
    </subcellularLocation>
</comment>
<name>A0A0R1P5Q7_9LACO</name>
<keyword evidence="3 5" id="KW-1133">Transmembrane helix</keyword>
<feature type="transmembrane region" description="Helical" evidence="5">
    <location>
        <begin position="193"/>
        <end position="211"/>
    </location>
</feature>
<dbReference type="Gene3D" id="1.20.1740.10">
    <property type="entry name" value="Amino acid/polyamine transporter I"/>
    <property type="match status" value="1"/>
</dbReference>
<dbReference type="PANTHER" id="PTHR11785:SF512">
    <property type="entry name" value="SOBREMESA, ISOFORM B"/>
    <property type="match status" value="1"/>
</dbReference>
<feature type="transmembrane region" description="Helical" evidence="5">
    <location>
        <begin position="151"/>
        <end position="173"/>
    </location>
</feature>
<comment type="caution">
    <text evidence="6">The sequence shown here is derived from an EMBL/GenBank/DDBJ whole genome shotgun (WGS) entry which is preliminary data.</text>
</comment>
<dbReference type="PANTHER" id="PTHR11785">
    <property type="entry name" value="AMINO ACID TRANSPORTER"/>
    <property type="match status" value="1"/>
</dbReference>
<feature type="transmembrane region" description="Helical" evidence="5">
    <location>
        <begin position="387"/>
        <end position="408"/>
    </location>
</feature>
<dbReference type="PATRIC" id="fig|1423746.3.peg.508"/>
<dbReference type="STRING" id="1423746.FD27_GL000500"/>
<dbReference type="EMBL" id="AZER01000014">
    <property type="protein sequence ID" value="KRL27759.1"/>
    <property type="molecule type" value="Genomic_DNA"/>
</dbReference>
<evidence type="ECO:0000313" key="7">
    <source>
        <dbReference type="Proteomes" id="UP000051445"/>
    </source>
</evidence>
<dbReference type="InterPro" id="IPR050598">
    <property type="entry name" value="AminoAcid_Transporter"/>
</dbReference>
<keyword evidence="2 5" id="KW-0812">Transmembrane</keyword>
<dbReference type="GO" id="GO:0016020">
    <property type="term" value="C:membrane"/>
    <property type="evidence" value="ECO:0007669"/>
    <property type="project" value="UniProtKB-SubCell"/>
</dbReference>
<evidence type="ECO:0000256" key="4">
    <source>
        <dbReference type="ARBA" id="ARBA00023136"/>
    </source>
</evidence>
<feature type="transmembrane region" description="Helical" evidence="5">
    <location>
        <begin position="327"/>
        <end position="349"/>
    </location>
</feature>
<dbReference type="GO" id="GO:0015179">
    <property type="term" value="F:L-amino acid transmembrane transporter activity"/>
    <property type="evidence" value="ECO:0007669"/>
    <property type="project" value="TreeGrafter"/>
</dbReference>
<feature type="transmembrane region" description="Helical" evidence="5">
    <location>
        <begin position="12"/>
        <end position="30"/>
    </location>
</feature>
<evidence type="ECO:0000256" key="2">
    <source>
        <dbReference type="ARBA" id="ARBA00022692"/>
    </source>
</evidence>
<dbReference type="InterPro" id="IPR002293">
    <property type="entry name" value="AA/rel_permease1"/>
</dbReference>
<evidence type="ECO:0000256" key="1">
    <source>
        <dbReference type="ARBA" id="ARBA00004141"/>
    </source>
</evidence>
<dbReference type="Pfam" id="PF13520">
    <property type="entry name" value="AA_permease_2"/>
    <property type="match status" value="1"/>
</dbReference>
<keyword evidence="4 5" id="KW-0472">Membrane</keyword>
<feature type="transmembrane region" description="Helical" evidence="5">
    <location>
        <begin position="281"/>
        <end position="306"/>
    </location>
</feature>
<feature type="transmembrane region" description="Helical" evidence="5">
    <location>
        <begin position="42"/>
        <end position="66"/>
    </location>
</feature>
<feature type="transmembrane region" description="Helical" evidence="5">
    <location>
        <begin position="355"/>
        <end position="375"/>
    </location>
</feature>
<dbReference type="RefSeq" id="WP_057749669.1">
    <property type="nucleotide sequence ID" value="NZ_AZER01000014.1"/>
</dbReference>
<dbReference type="OrthoDB" id="3181223at2"/>